<proteinExistence type="predicted"/>
<dbReference type="AlphaFoldDB" id="A0A9N7UP68"/>
<keyword evidence="2" id="KW-1185">Reference proteome</keyword>
<sequence>MPESVSLDILWNFSRSLSVNCPEETHRLQKVNNKLMRSCDELLSSSAPGCVHNTHLNNAANEPNKQAEKSIKTATRWLSGGNTPRPPALGGKSIEPSLLSQIPLRMKDDEMMKNKKQERNMKEFSSCGHVDMMFHQSEGQGEEIRILLLEVYWAQHGDHTVVDPELTGHMSHQDWEPLTQLV</sequence>
<accession>A0A9N7UP68</accession>
<protein>
    <submittedName>
        <fullName evidence="1">Uncharacterized protein</fullName>
    </submittedName>
</protein>
<gene>
    <name evidence="1" type="ORF">PLEPLA_LOCUS22011</name>
</gene>
<comment type="caution">
    <text evidence="1">The sequence shown here is derived from an EMBL/GenBank/DDBJ whole genome shotgun (WGS) entry which is preliminary data.</text>
</comment>
<organism evidence="1 2">
    <name type="scientific">Pleuronectes platessa</name>
    <name type="common">European plaice</name>
    <dbReference type="NCBI Taxonomy" id="8262"/>
    <lineage>
        <taxon>Eukaryota</taxon>
        <taxon>Metazoa</taxon>
        <taxon>Chordata</taxon>
        <taxon>Craniata</taxon>
        <taxon>Vertebrata</taxon>
        <taxon>Euteleostomi</taxon>
        <taxon>Actinopterygii</taxon>
        <taxon>Neopterygii</taxon>
        <taxon>Teleostei</taxon>
        <taxon>Neoteleostei</taxon>
        <taxon>Acanthomorphata</taxon>
        <taxon>Carangaria</taxon>
        <taxon>Pleuronectiformes</taxon>
        <taxon>Pleuronectoidei</taxon>
        <taxon>Pleuronectidae</taxon>
        <taxon>Pleuronectes</taxon>
    </lineage>
</organism>
<name>A0A9N7UP68_PLEPL</name>
<dbReference type="EMBL" id="CADEAL010001613">
    <property type="protein sequence ID" value="CAB1433919.1"/>
    <property type="molecule type" value="Genomic_DNA"/>
</dbReference>
<evidence type="ECO:0000313" key="1">
    <source>
        <dbReference type="EMBL" id="CAB1433919.1"/>
    </source>
</evidence>
<dbReference type="Proteomes" id="UP001153269">
    <property type="component" value="Unassembled WGS sequence"/>
</dbReference>
<reference evidence="1" key="1">
    <citation type="submission" date="2020-03" db="EMBL/GenBank/DDBJ databases">
        <authorList>
            <person name="Weist P."/>
        </authorList>
    </citation>
    <scope>NUCLEOTIDE SEQUENCE</scope>
</reference>
<evidence type="ECO:0000313" key="2">
    <source>
        <dbReference type="Proteomes" id="UP001153269"/>
    </source>
</evidence>